<dbReference type="Pfam" id="PF02786">
    <property type="entry name" value="CPSase_L_D2"/>
    <property type="match status" value="1"/>
</dbReference>
<keyword evidence="1 9" id="KW-0436">Ligase</keyword>
<evidence type="ECO:0000256" key="5">
    <source>
        <dbReference type="PROSITE-ProRule" id="PRU00409"/>
    </source>
</evidence>
<feature type="domain" description="Biotin carboxylation" evidence="8">
    <location>
        <begin position="1"/>
        <end position="445"/>
    </location>
</feature>
<dbReference type="SMART" id="SM00878">
    <property type="entry name" value="Biotin_carb_C"/>
    <property type="match status" value="1"/>
</dbReference>
<dbReference type="SUPFAM" id="SSF56059">
    <property type="entry name" value="Glutathione synthetase ATP-binding domain-like"/>
    <property type="match status" value="1"/>
</dbReference>
<dbReference type="Gene3D" id="3.30.470.20">
    <property type="entry name" value="ATP-grasp fold, B domain"/>
    <property type="match status" value="1"/>
</dbReference>
<dbReference type="RefSeq" id="WP_095043721.1">
    <property type="nucleotide sequence ID" value="NZ_LN890655.1"/>
</dbReference>
<dbReference type="AlphaFoldDB" id="A0A160T329"/>
<evidence type="ECO:0000313" key="10">
    <source>
        <dbReference type="Proteomes" id="UP000215027"/>
    </source>
</evidence>
<evidence type="ECO:0000313" key="9">
    <source>
        <dbReference type="EMBL" id="CUS04386.2"/>
    </source>
</evidence>
<dbReference type="InterPro" id="IPR005479">
    <property type="entry name" value="CPAse_ATP-bd"/>
</dbReference>
<dbReference type="Proteomes" id="UP000215027">
    <property type="component" value="Chromosome I"/>
</dbReference>
<dbReference type="GO" id="GO:0005524">
    <property type="term" value="F:ATP binding"/>
    <property type="evidence" value="ECO:0007669"/>
    <property type="project" value="UniProtKB-UniRule"/>
</dbReference>
<feature type="domain" description="ATP-grasp" evidence="7">
    <location>
        <begin position="117"/>
        <end position="316"/>
    </location>
</feature>
<keyword evidence="2 5" id="KW-0547">Nucleotide-binding</keyword>
<sequence length="494" mass="55225">MFTKILIANRGEIAVRIIRTCREMGILTVAVYEISDRQSLHVRLADEAVRLPSHHSFMEPEWMLDVARQVGADAVHPGYGFLAEDADFIRACEAAGITFIGPPAEVVDATRSKIGALEAVRAAGMPTVDHSPRSFAEDEFDALRAEADRLGYPLVVKSCRGGRGRGERLVDRPGQLAEIVRRSQVEAQAVYGNKQLYLERAILPAHQVGVQIVADKHGALVELGEREGSIIHNNQKIVEESPALCISDEQRPALLAAAVRIARLFNYQNLGTVEFLVDEAGDFYFSEIKSRIQIEHTMTEMITRIDLVREQIRLAAGEPLGYVQEAIDRRGWAIMCRVQAEDPFRRYLPSPGHLRRVRLPGGPEVRVDTYLYCGADVPTFYDPIIAKVTVWAAERAAAIDRMRRALEDFTIIGAPTNLPLLLQLMRVPAFVEGNYTTEILQRPLDEIEPAESETTRRDLAAAMAVLQARHHESFVPQQSELTTSGWHRASRRVR</sequence>
<keyword evidence="4" id="KW-0092">Biotin</keyword>
<dbReference type="GO" id="GO:0046872">
    <property type="term" value="F:metal ion binding"/>
    <property type="evidence" value="ECO:0007669"/>
    <property type="project" value="InterPro"/>
</dbReference>
<protein>
    <submittedName>
        <fullName evidence="9">Acetyl-CoA carboxylase, biotin carboxylase subunit</fullName>
        <ecNumber evidence="9">6.3.4.14</ecNumber>
    </submittedName>
</protein>
<dbReference type="Pfam" id="PF00289">
    <property type="entry name" value="Biotin_carb_N"/>
    <property type="match status" value="1"/>
</dbReference>
<dbReference type="KEGG" id="pbf:CFX0092_A2508"/>
<keyword evidence="3 5" id="KW-0067">ATP-binding</keyword>
<evidence type="ECO:0000259" key="8">
    <source>
        <dbReference type="PROSITE" id="PS50979"/>
    </source>
</evidence>
<feature type="region of interest" description="Disordered" evidence="6">
    <location>
        <begin position="475"/>
        <end position="494"/>
    </location>
</feature>
<gene>
    <name evidence="9" type="primary">accC</name>
    <name evidence="9" type="ORF">CFX0092_A2508</name>
</gene>
<dbReference type="InterPro" id="IPR011764">
    <property type="entry name" value="Biotin_carboxylation_dom"/>
</dbReference>
<evidence type="ECO:0000256" key="1">
    <source>
        <dbReference type="ARBA" id="ARBA00022598"/>
    </source>
</evidence>
<evidence type="ECO:0000256" key="3">
    <source>
        <dbReference type="ARBA" id="ARBA00022840"/>
    </source>
</evidence>
<dbReference type="InterPro" id="IPR005481">
    <property type="entry name" value="BC-like_N"/>
</dbReference>
<dbReference type="InterPro" id="IPR050856">
    <property type="entry name" value="Biotin_carboxylase_complex"/>
</dbReference>
<dbReference type="InterPro" id="IPR011054">
    <property type="entry name" value="Rudment_hybrid_motif"/>
</dbReference>
<dbReference type="Pfam" id="PF02785">
    <property type="entry name" value="Biotin_carb_C"/>
    <property type="match status" value="1"/>
</dbReference>
<evidence type="ECO:0000256" key="4">
    <source>
        <dbReference type="ARBA" id="ARBA00023267"/>
    </source>
</evidence>
<accession>A0A160T329</accession>
<dbReference type="PROSITE" id="PS50979">
    <property type="entry name" value="BC"/>
    <property type="match status" value="1"/>
</dbReference>
<dbReference type="EC" id="6.3.4.14" evidence="9"/>
<feature type="compositionally biased region" description="Polar residues" evidence="6">
    <location>
        <begin position="475"/>
        <end position="485"/>
    </location>
</feature>
<dbReference type="PANTHER" id="PTHR18866">
    <property type="entry name" value="CARBOXYLASE:PYRUVATE/ACETYL-COA/PROPIONYL-COA CARBOXYLASE"/>
    <property type="match status" value="1"/>
</dbReference>
<dbReference type="EMBL" id="LN890655">
    <property type="protein sequence ID" value="CUS04386.2"/>
    <property type="molecule type" value="Genomic_DNA"/>
</dbReference>
<evidence type="ECO:0000256" key="2">
    <source>
        <dbReference type="ARBA" id="ARBA00022741"/>
    </source>
</evidence>
<proteinExistence type="predicted"/>
<dbReference type="GO" id="GO:0004075">
    <property type="term" value="F:biotin carboxylase activity"/>
    <property type="evidence" value="ECO:0007669"/>
    <property type="project" value="UniProtKB-EC"/>
</dbReference>
<evidence type="ECO:0000256" key="6">
    <source>
        <dbReference type="SAM" id="MobiDB-lite"/>
    </source>
</evidence>
<dbReference type="SUPFAM" id="SSF51246">
    <property type="entry name" value="Rudiment single hybrid motif"/>
    <property type="match status" value="1"/>
</dbReference>
<dbReference type="PANTHER" id="PTHR18866:SF127">
    <property type="match status" value="1"/>
</dbReference>
<evidence type="ECO:0000259" key="7">
    <source>
        <dbReference type="PROSITE" id="PS50975"/>
    </source>
</evidence>
<dbReference type="PROSITE" id="PS50975">
    <property type="entry name" value="ATP_GRASP"/>
    <property type="match status" value="1"/>
</dbReference>
<dbReference type="OrthoDB" id="9807469at2"/>
<dbReference type="SUPFAM" id="SSF52440">
    <property type="entry name" value="PreATP-grasp domain"/>
    <property type="match status" value="1"/>
</dbReference>
<name>A0A160T329_9CHLR</name>
<dbReference type="InterPro" id="IPR016185">
    <property type="entry name" value="PreATP-grasp_dom_sf"/>
</dbReference>
<keyword evidence="10" id="KW-1185">Reference proteome</keyword>
<dbReference type="InterPro" id="IPR011761">
    <property type="entry name" value="ATP-grasp"/>
</dbReference>
<reference evidence="9" key="1">
    <citation type="submission" date="2016-01" db="EMBL/GenBank/DDBJ databases">
        <authorList>
            <person name="Mcilroy J.S."/>
            <person name="Karst M S."/>
            <person name="Albertsen M."/>
        </authorList>
    </citation>
    <scope>NUCLEOTIDE SEQUENCE</scope>
    <source>
        <strain evidence="9">Cfx-K</strain>
    </source>
</reference>
<organism evidence="9 10">
    <name type="scientific">Candidatus Promineifilum breve</name>
    <dbReference type="NCBI Taxonomy" id="1806508"/>
    <lineage>
        <taxon>Bacteria</taxon>
        <taxon>Bacillati</taxon>
        <taxon>Chloroflexota</taxon>
        <taxon>Ardenticatenia</taxon>
        <taxon>Candidatus Promineifilales</taxon>
        <taxon>Candidatus Promineifilaceae</taxon>
        <taxon>Candidatus Promineifilum</taxon>
    </lineage>
</organism>
<dbReference type="InterPro" id="IPR005482">
    <property type="entry name" value="Biotin_COase_C"/>
</dbReference>